<organism evidence="2 3">
    <name type="scientific">Lacipirellula parvula</name>
    <dbReference type="NCBI Taxonomy" id="2650471"/>
    <lineage>
        <taxon>Bacteria</taxon>
        <taxon>Pseudomonadati</taxon>
        <taxon>Planctomycetota</taxon>
        <taxon>Planctomycetia</taxon>
        <taxon>Pirellulales</taxon>
        <taxon>Lacipirellulaceae</taxon>
        <taxon>Lacipirellula</taxon>
    </lineage>
</organism>
<protein>
    <submittedName>
        <fullName evidence="2">Uncharacterized protein</fullName>
    </submittedName>
</protein>
<keyword evidence="1" id="KW-0812">Transmembrane</keyword>
<accession>A0A5K7XFH4</accession>
<feature type="transmembrane region" description="Helical" evidence="1">
    <location>
        <begin position="52"/>
        <end position="73"/>
    </location>
</feature>
<reference evidence="3" key="1">
    <citation type="submission" date="2019-10" db="EMBL/GenBank/DDBJ databases">
        <title>Lacipirellula parvula gen. nov., sp. nov., representing a lineage of planctomycetes widespread in freshwater anoxic habitats, and description of the family Lacipirellulaceae.</title>
        <authorList>
            <person name="Dedysh S.N."/>
            <person name="Kulichevskaya I.S."/>
            <person name="Beletsky A.V."/>
            <person name="Rakitin A.L."/>
            <person name="Mardanov A.V."/>
            <person name="Ivanova A.A."/>
            <person name="Saltykova V.X."/>
            <person name="Rijpstra W.I.C."/>
            <person name="Sinninghe Damste J.S."/>
            <person name="Ravin N.V."/>
        </authorList>
    </citation>
    <scope>NUCLEOTIDE SEQUENCE [LARGE SCALE GENOMIC DNA]</scope>
    <source>
        <strain evidence="3">PX69</strain>
    </source>
</reference>
<dbReference type="AlphaFoldDB" id="A0A5K7XFH4"/>
<keyword evidence="1" id="KW-0472">Membrane</keyword>
<evidence type="ECO:0000256" key="1">
    <source>
        <dbReference type="SAM" id="Phobius"/>
    </source>
</evidence>
<keyword evidence="3" id="KW-1185">Reference proteome</keyword>
<name>A0A5K7XFH4_9BACT</name>
<sequence length="110" mass="11594">MSLAGLACFEADVVVQTYRIPIVVAVVWASTILLAVWCGSLSASAGTLPDRWVGIGMVFGLLNVALVIIGAWHLPGRMPRIIARLLQLVGMAGAFWAAGTLTRAIYALTA</sequence>
<dbReference type="Proteomes" id="UP000326837">
    <property type="component" value="Chromosome"/>
</dbReference>
<keyword evidence="1" id="KW-1133">Transmembrane helix</keyword>
<dbReference type="EMBL" id="AP021861">
    <property type="protein sequence ID" value="BBO35145.1"/>
    <property type="molecule type" value="Genomic_DNA"/>
</dbReference>
<gene>
    <name evidence="2" type="ORF">PLANPX_4757</name>
</gene>
<feature type="transmembrane region" description="Helical" evidence="1">
    <location>
        <begin position="85"/>
        <end position="106"/>
    </location>
</feature>
<evidence type="ECO:0000313" key="2">
    <source>
        <dbReference type="EMBL" id="BBO35145.1"/>
    </source>
</evidence>
<feature type="transmembrane region" description="Helical" evidence="1">
    <location>
        <begin position="20"/>
        <end position="40"/>
    </location>
</feature>
<evidence type="ECO:0000313" key="3">
    <source>
        <dbReference type="Proteomes" id="UP000326837"/>
    </source>
</evidence>
<proteinExistence type="predicted"/>
<dbReference type="KEGG" id="lpav:PLANPX_4757"/>